<name>A0A849C7R9_9NOCA</name>
<evidence type="ECO:0000256" key="1">
    <source>
        <dbReference type="ARBA" id="ARBA00005417"/>
    </source>
</evidence>
<dbReference type="PROSITE" id="PS50893">
    <property type="entry name" value="ABC_TRANSPORTER_2"/>
    <property type="match status" value="1"/>
</dbReference>
<dbReference type="PROSITE" id="PS00211">
    <property type="entry name" value="ABC_TRANSPORTER_1"/>
    <property type="match status" value="1"/>
</dbReference>
<dbReference type="SMART" id="SM00382">
    <property type="entry name" value="AAA"/>
    <property type="match status" value="1"/>
</dbReference>
<keyword evidence="2" id="KW-0813">Transport</keyword>
<dbReference type="NCBIfam" id="NF040873">
    <property type="entry name" value="AztA"/>
    <property type="match status" value="1"/>
</dbReference>
<protein>
    <submittedName>
        <fullName evidence="6">Metal ABC transporter ATP-binding protein</fullName>
    </submittedName>
</protein>
<dbReference type="PANTHER" id="PTHR42734:SF5">
    <property type="entry name" value="IRON TRANSPORT SYSTEM ATP-BINDING PROTEIN HI_0361-RELATED"/>
    <property type="match status" value="1"/>
</dbReference>
<organism evidence="6 7">
    <name type="scientific">Nocardia uniformis</name>
    <dbReference type="NCBI Taxonomy" id="53432"/>
    <lineage>
        <taxon>Bacteria</taxon>
        <taxon>Bacillati</taxon>
        <taxon>Actinomycetota</taxon>
        <taxon>Actinomycetes</taxon>
        <taxon>Mycobacteriales</taxon>
        <taxon>Nocardiaceae</taxon>
        <taxon>Nocardia</taxon>
    </lineage>
</organism>
<evidence type="ECO:0000256" key="4">
    <source>
        <dbReference type="ARBA" id="ARBA00022840"/>
    </source>
</evidence>
<dbReference type="InterPro" id="IPR017871">
    <property type="entry name" value="ABC_transporter-like_CS"/>
</dbReference>
<dbReference type="InterPro" id="IPR003593">
    <property type="entry name" value="AAA+_ATPase"/>
</dbReference>
<evidence type="ECO:0000259" key="5">
    <source>
        <dbReference type="PROSITE" id="PS50893"/>
    </source>
</evidence>
<sequence>MPAVRIEGLTAGYRARTVLRQVTAEIPASRVTAIVGHNGSGKSTLLGAIAGVLEPSSGSVVRTGRHRPALVVQQSTVPTTLPITVRETVAMGRWAHRGPWRRLTRDDQKTVRESMDRLGITDLADRRLSDLSGGQRQRALLARALAQQSDLLLLDEPTTGLDIEAQQEISRTLREIVATGTTVVLATHDRAEALDADYCLLLRDGELVDAGAPHDVIPQRATAPTPA</sequence>
<dbReference type="Pfam" id="PF00005">
    <property type="entry name" value="ABC_tran"/>
    <property type="match status" value="1"/>
</dbReference>
<dbReference type="InterPro" id="IPR047748">
    <property type="entry name" value="AztA-like"/>
</dbReference>
<reference evidence="6 7" key="1">
    <citation type="submission" date="2020-05" db="EMBL/GenBank/DDBJ databases">
        <title>MicrobeNet Type strains.</title>
        <authorList>
            <person name="Nicholson A.C."/>
        </authorList>
    </citation>
    <scope>NUCLEOTIDE SEQUENCE [LARGE SCALE GENOMIC DNA]</scope>
    <source>
        <strain evidence="6 7">JCM 3224</strain>
    </source>
</reference>
<dbReference type="InterPro" id="IPR003439">
    <property type="entry name" value="ABC_transporter-like_ATP-bd"/>
</dbReference>
<comment type="caution">
    <text evidence="6">The sequence shown here is derived from an EMBL/GenBank/DDBJ whole genome shotgun (WGS) entry which is preliminary data.</text>
</comment>
<keyword evidence="4 6" id="KW-0067">ATP-binding</keyword>
<dbReference type="InterPro" id="IPR027417">
    <property type="entry name" value="P-loop_NTPase"/>
</dbReference>
<gene>
    <name evidence="6" type="ORF">HLB23_21255</name>
</gene>
<keyword evidence="3" id="KW-0547">Nucleotide-binding</keyword>
<dbReference type="GO" id="GO:0005524">
    <property type="term" value="F:ATP binding"/>
    <property type="evidence" value="ECO:0007669"/>
    <property type="project" value="UniProtKB-KW"/>
</dbReference>
<feature type="domain" description="ABC transporter" evidence="5">
    <location>
        <begin position="4"/>
        <end position="227"/>
    </location>
</feature>
<proteinExistence type="inferred from homology"/>
<evidence type="ECO:0000313" key="6">
    <source>
        <dbReference type="EMBL" id="NNH72355.1"/>
    </source>
</evidence>
<evidence type="ECO:0000313" key="7">
    <source>
        <dbReference type="Proteomes" id="UP000586827"/>
    </source>
</evidence>
<dbReference type="Proteomes" id="UP000586827">
    <property type="component" value="Unassembled WGS sequence"/>
</dbReference>
<evidence type="ECO:0000256" key="2">
    <source>
        <dbReference type="ARBA" id="ARBA00022448"/>
    </source>
</evidence>
<comment type="similarity">
    <text evidence="1">Belongs to the ABC transporter superfamily.</text>
</comment>
<dbReference type="EMBL" id="JABELX010000007">
    <property type="protein sequence ID" value="NNH72355.1"/>
    <property type="molecule type" value="Genomic_DNA"/>
</dbReference>
<dbReference type="SUPFAM" id="SSF52540">
    <property type="entry name" value="P-loop containing nucleoside triphosphate hydrolases"/>
    <property type="match status" value="1"/>
</dbReference>
<dbReference type="Gene3D" id="3.40.50.300">
    <property type="entry name" value="P-loop containing nucleotide triphosphate hydrolases"/>
    <property type="match status" value="1"/>
</dbReference>
<accession>A0A849C7R9</accession>
<dbReference type="AlphaFoldDB" id="A0A849C7R9"/>
<dbReference type="PANTHER" id="PTHR42734">
    <property type="entry name" value="METAL TRANSPORT SYSTEM ATP-BINDING PROTEIN TM_0124-RELATED"/>
    <property type="match status" value="1"/>
</dbReference>
<keyword evidence="7" id="KW-1185">Reference proteome</keyword>
<evidence type="ECO:0000256" key="3">
    <source>
        <dbReference type="ARBA" id="ARBA00022741"/>
    </source>
</evidence>
<dbReference type="InterPro" id="IPR050153">
    <property type="entry name" value="Metal_Ion_Import_ABC"/>
</dbReference>
<dbReference type="GO" id="GO:0016887">
    <property type="term" value="F:ATP hydrolysis activity"/>
    <property type="evidence" value="ECO:0007669"/>
    <property type="project" value="InterPro"/>
</dbReference>